<dbReference type="InterPro" id="IPR001680">
    <property type="entry name" value="WD40_rpt"/>
</dbReference>
<dbReference type="OrthoDB" id="540662at2759"/>
<dbReference type="PROSITE" id="PS50082">
    <property type="entry name" value="WD_REPEATS_2"/>
    <property type="match status" value="5"/>
</dbReference>
<feature type="repeat" description="WD" evidence="1">
    <location>
        <begin position="377"/>
        <end position="418"/>
    </location>
</feature>
<evidence type="ECO:0000256" key="1">
    <source>
        <dbReference type="PROSITE-ProRule" id="PRU00221"/>
    </source>
</evidence>
<dbReference type="InterPro" id="IPR014906">
    <property type="entry name" value="PRP4-like"/>
</dbReference>
<dbReference type="PANTHER" id="PTHR19846:SF0">
    <property type="entry name" value="PRE-MRNA PROCESSING FACTOR 4"/>
    <property type="match status" value="1"/>
</dbReference>
<comment type="caution">
    <text evidence="3">The sequence shown here is derived from an EMBL/GenBank/DDBJ whole genome shotgun (WGS) entry which is preliminary data.</text>
</comment>
<dbReference type="GO" id="GO:0046540">
    <property type="term" value="C:U4/U6 x U5 tri-snRNP complex"/>
    <property type="evidence" value="ECO:0007669"/>
    <property type="project" value="TreeGrafter"/>
</dbReference>
<keyword evidence="4" id="KW-1185">Reference proteome</keyword>
<dbReference type="Pfam" id="PF08799">
    <property type="entry name" value="PRP4"/>
    <property type="match status" value="1"/>
</dbReference>
<reference evidence="3" key="2">
    <citation type="submission" date="2021-04" db="EMBL/GenBank/DDBJ databases">
        <authorList>
            <person name="Podell S."/>
        </authorList>
    </citation>
    <scope>NUCLEOTIDE SEQUENCE</scope>
    <source>
        <strain evidence="3">Hildebrandi</strain>
    </source>
</reference>
<proteinExistence type="predicted"/>
<protein>
    <submittedName>
        <fullName evidence="3">Sigma 54 interacting domain protein</fullName>
    </submittedName>
</protein>
<gene>
    <name evidence="3" type="ORF">IV203_007200</name>
</gene>
<accession>A0A9K3KFF9</accession>
<dbReference type="InterPro" id="IPR019775">
    <property type="entry name" value="WD40_repeat_CS"/>
</dbReference>
<evidence type="ECO:0000259" key="2">
    <source>
        <dbReference type="Pfam" id="PF08799"/>
    </source>
</evidence>
<reference evidence="3" key="1">
    <citation type="journal article" date="2021" name="Sci. Rep.">
        <title>Diploid genomic architecture of Nitzschia inconspicua, an elite biomass production diatom.</title>
        <authorList>
            <person name="Oliver A."/>
            <person name="Podell S."/>
            <person name="Pinowska A."/>
            <person name="Traller J.C."/>
            <person name="Smith S.R."/>
            <person name="McClure R."/>
            <person name="Beliaev A."/>
            <person name="Bohutskyi P."/>
            <person name="Hill E.A."/>
            <person name="Rabines A."/>
            <person name="Zheng H."/>
            <person name="Allen L.Z."/>
            <person name="Kuo A."/>
            <person name="Grigoriev I.V."/>
            <person name="Allen A.E."/>
            <person name="Hazlebeck D."/>
            <person name="Allen E.E."/>
        </authorList>
    </citation>
    <scope>NUCLEOTIDE SEQUENCE</scope>
    <source>
        <strain evidence="3">Hildebrandi</strain>
    </source>
</reference>
<dbReference type="SMART" id="SM00320">
    <property type="entry name" value="WD40"/>
    <property type="match status" value="7"/>
</dbReference>
<feature type="repeat" description="WD" evidence="1">
    <location>
        <begin position="419"/>
        <end position="460"/>
    </location>
</feature>
<keyword evidence="1" id="KW-0853">WD repeat</keyword>
<sequence length="535" mass="60724">MPPLPPPSSSGNSHVAGQIEVLNLTEASQRERLQHEQMLLDLEAKKRAFSVDVPTLPQDVRTALRKMGLPVRLFGENLANVRDRLRMELARRQVRKEQGLDVPFKEESYHQQQQQQVLKEEEEEITKYSRATPDLIRAREQFAKYSLEHAKLRLDKERNYRVQWQRKRARLTTLSKQEDDEDAAQYADVTRIEDECLQTYKSIKNIGLEGSQYGDARPISSIATSQQHLGNIPLIATGSWSGTIKLWDGSSPELKLASQTNMAHEDRIMGIALQPQTEGSNDSILAATCSIDLTAKLWKISLRDIDSMQEEEVEEEDTPARDDYNKFQVKEVAHLKGHARRLCKVAFHPQGTHVATTSFDHTWRLWDVETGSELLLQDGHWKEVFGVGFHTDGSLCSTTDFGSVVQLWDLRSGKSVHHFLGHAKRVLCTEFSSNGFQLATAGDDGTIKVWDLRKRKQFASIPAHTNLVTQLQFDRTKNGEFLVSTSFDATSKIWSTRDWNSLTTMRGHEGKVMGAGILKDSIVTCGFDKTLKLWR</sequence>
<dbReference type="PROSITE" id="PS00678">
    <property type="entry name" value="WD_REPEATS_1"/>
    <property type="match status" value="2"/>
</dbReference>
<evidence type="ECO:0000313" key="4">
    <source>
        <dbReference type="Proteomes" id="UP000693970"/>
    </source>
</evidence>
<dbReference type="Pfam" id="PF00400">
    <property type="entry name" value="WD40"/>
    <property type="match status" value="5"/>
</dbReference>
<dbReference type="GO" id="GO:0000398">
    <property type="term" value="P:mRNA splicing, via spliceosome"/>
    <property type="evidence" value="ECO:0007669"/>
    <property type="project" value="TreeGrafter"/>
</dbReference>
<feature type="domain" description="Pre-mRNA processing factor 4 (PRP4)-like" evidence="2">
    <location>
        <begin position="60"/>
        <end position="86"/>
    </location>
</feature>
<dbReference type="GO" id="GO:0017070">
    <property type="term" value="F:U6 snRNA binding"/>
    <property type="evidence" value="ECO:0007669"/>
    <property type="project" value="TreeGrafter"/>
</dbReference>
<name>A0A9K3KFF9_9STRA</name>
<feature type="repeat" description="WD" evidence="1">
    <location>
        <begin position="461"/>
        <end position="504"/>
    </location>
</feature>
<dbReference type="PANTHER" id="PTHR19846">
    <property type="entry name" value="WD40 REPEAT PROTEIN"/>
    <property type="match status" value="1"/>
</dbReference>
<feature type="repeat" description="WD" evidence="1">
    <location>
        <begin position="505"/>
        <end position="535"/>
    </location>
</feature>
<feature type="repeat" description="WD" evidence="1">
    <location>
        <begin position="335"/>
        <end position="376"/>
    </location>
</feature>
<dbReference type="Proteomes" id="UP000693970">
    <property type="component" value="Unassembled WGS sequence"/>
</dbReference>
<dbReference type="AlphaFoldDB" id="A0A9K3KFF9"/>
<dbReference type="CDD" id="cd00200">
    <property type="entry name" value="WD40"/>
    <property type="match status" value="1"/>
</dbReference>
<dbReference type="PROSITE" id="PS50294">
    <property type="entry name" value="WD_REPEATS_REGION"/>
    <property type="match status" value="3"/>
</dbReference>
<dbReference type="EMBL" id="JAGRRH010000025">
    <property type="protein sequence ID" value="KAG7342108.1"/>
    <property type="molecule type" value="Genomic_DNA"/>
</dbReference>
<organism evidence="3 4">
    <name type="scientific">Nitzschia inconspicua</name>
    <dbReference type="NCBI Taxonomy" id="303405"/>
    <lineage>
        <taxon>Eukaryota</taxon>
        <taxon>Sar</taxon>
        <taxon>Stramenopiles</taxon>
        <taxon>Ochrophyta</taxon>
        <taxon>Bacillariophyta</taxon>
        <taxon>Bacillariophyceae</taxon>
        <taxon>Bacillariophycidae</taxon>
        <taxon>Bacillariales</taxon>
        <taxon>Bacillariaceae</taxon>
        <taxon>Nitzschia</taxon>
    </lineage>
</organism>
<evidence type="ECO:0000313" key="3">
    <source>
        <dbReference type="EMBL" id="KAG7342108.1"/>
    </source>
</evidence>
<dbReference type="GO" id="GO:0030621">
    <property type="term" value="F:U4 snRNA binding"/>
    <property type="evidence" value="ECO:0007669"/>
    <property type="project" value="TreeGrafter"/>
</dbReference>
<dbReference type="FunFam" id="2.130.10.10:FF:000411">
    <property type="entry name" value="U4/U6 small nuclear ribonucleoprotein Prp4"/>
    <property type="match status" value="1"/>
</dbReference>